<comment type="similarity">
    <text evidence="2">Belongs to the TPP enzyme family.</text>
</comment>
<evidence type="ECO:0000313" key="6">
    <source>
        <dbReference type="EMBL" id="RVW68469.1"/>
    </source>
</evidence>
<evidence type="ECO:0000256" key="2">
    <source>
        <dbReference type="ARBA" id="ARBA00007812"/>
    </source>
</evidence>
<accession>A0A438G8C6</accession>
<proteinExistence type="inferred from homology"/>
<dbReference type="PANTHER" id="PTHR43452:SF6">
    <property type="entry name" value="PYRUVATE DECARBOXYLASE 2"/>
    <property type="match status" value="1"/>
</dbReference>
<gene>
    <name evidence="6" type="primary">PDC2_2</name>
    <name evidence="6" type="ORF">CK203_060180</name>
</gene>
<keyword evidence="5" id="KW-0786">Thiamine pyrophosphate</keyword>
<dbReference type="PANTHER" id="PTHR43452">
    <property type="entry name" value="PYRUVATE DECARBOXYLASE"/>
    <property type="match status" value="1"/>
</dbReference>
<evidence type="ECO:0000313" key="7">
    <source>
        <dbReference type="Proteomes" id="UP000288805"/>
    </source>
</evidence>
<evidence type="ECO:0000256" key="5">
    <source>
        <dbReference type="ARBA" id="ARBA00023052"/>
    </source>
</evidence>
<organism evidence="6 7">
    <name type="scientific">Vitis vinifera</name>
    <name type="common">Grape</name>
    <dbReference type="NCBI Taxonomy" id="29760"/>
    <lineage>
        <taxon>Eukaryota</taxon>
        <taxon>Viridiplantae</taxon>
        <taxon>Streptophyta</taxon>
        <taxon>Embryophyta</taxon>
        <taxon>Tracheophyta</taxon>
        <taxon>Spermatophyta</taxon>
        <taxon>Magnoliopsida</taxon>
        <taxon>eudicotyledons</taxon>
        <taxon>Gunneridae</taxon>
        <taxon>Pentapetalae</taxon>
        <taxon>rosids</taxon>
        <taxon>Vitales</taxon>
        <taxon>Vitaceae</taxon>
        <taxon>Viteae</taxon>
        <taxon>Vitis</taxon>
    </lineage>
</organism>
<dbReference type="EMBL" id="QGNW01000533">
    <property type="protein sequence ID" value="RVW68469.1"/>
    <property type="molecule type" value="Genomic_DNA"/>
</dbReference>
<comment type="cofactor">
    <cofactor evidence="1">
        <name>thiamine diphosphate</name>
        <dbReference type="ChEBI" id="CHEBI:58937"/>
    </cofactor>
</comment>
<keyword evidence="6" id="KW-0670">Pyruvate</keyword>
<evidence type="ECO:0000256" key="1">
    <source>
        <dbReference type="ARBA" id="ARBA00001964"/>
    </source>
</evidence>
<comment type="caution">
    <text evidence="6">The sequence shown here is derived from an EMBL/GenBank/DDBJ whole genome shotgun (WGS) entry which is preliminary data.</text>
</comment>
<dbReference type="AlphaFoldDB" id="A0A438G8C6"/>
<evidence type="ECO:0000256" key="3">
    <source>
        <dbReference type="ARBA" id="ARBA00022723"/>
    </source>
</evidence>
<keyword evidence="4" id="KW-0460">Magnesium</keyword>
<dbReference type="Gene3D" id="3.40.50.970">
    <property type="match status" value="1"/>
</dbReference>
<evidence type="ECO:0000256" key="4">
    <source>
        <dbReference type="ARBA" id="ARBA00022842"/>
    </source>
</evidence>
<reference evidence="6 7" key="1">
    <citation type="journal article" date="2018" name="PLoS Genet.">
        <title>Population sequencing reveals clonal diversity and ancestral inbreeding in the grapevine cultivar Chardonnay.</title>
        <authorList>
            <person name="Roach M.J."/>
            <person name="Johnson D.L."/>
            <person name="Bohlmann J."/>
            <person name="van Vuuren H.J."/>
            <person name="Jones S.J."/>
            <person name="Pretorius I.S."/>
            <person name="Schmidt S.A."/>
            <person name="Borneman A.R."/>
        </authorList>
    </citation>
    <scope>NUCLEOTIDE SEQUENCE [LARGE SCALE GENOMIC DNA]</scope>
    <source>
        <strain evidence="7">cv. Chardonnay</strain>
        <tissue evidence="6">Leaf</tissue>
    </source>
</reference>
<dbReference type="Proteomes" id="UP000288805">
    <property type="component" value="Unassembled WGS sequence"/>
</dbReference>
<dbReference type="GO" id="GO:0046872">
    <property type="term" value="F:metal ion binding"/>
    <property type="evidence" value="ECO:0007669"/>
    <property type="project" value="UniProtKB-KW"/>
</dbReference>
<name>A0A438G8C6_VITVI</name>
<protein>
    <submittedName>
        <fullName evidence="6">Pyruvate decarboxylase 2</fullName>
    </submittedName>
</protein>
<dbReference type="GO" id="GO:0016831">
    <property type="term" value="F:carboxy-lyase activity"/>
    <property type="evidence" value="ECO:0007669"/>
    <property type="project" value="InterPro"/>
</dbReference>
<dbReference type="InterPro" id="IPR012110">
    <property type="entry name" value="PDC/IPDC-like"/>
</dbReference>
<sequence>MNLRVQTRYPLFREVIRINFLKSLSKRLKCNITAYENYHRVYVPEGQSPKSDPKEPLRVYVLFQDIQKMLSSETAVIAETRDSWFNCQKLKLPRGCRYEFQLQYGSIGCFYVTLLDISTMILYEQGKAYWKEYINPCAYLSRKSLWGIALPLGLAKSVSQVDNMASLSSDIFCDILKHFDGDPALTSATHACAGLCLSRLMNLLERRLSRDDEEDEENLSSSKIPEFLVMLQLVNKDGQIEGVTPGKDSLTETDRIMELPVEVPEGAEKPAEEYENNKELIIEKERDIKEFPVVSIEVESVNKEQHSEIILDENPRTTNSEV</sequence>
<keyword evidence="3" id="KW-0479">Metal-binding</keyword>